<organism evidence="1 2">
    <name type="scientific">Brachionus plicatilis</name>
    <name type="common">Marine rotifer</name>
    <name type="synonym">Brachionus muelleri</name>
    <dbReference type="NCBI Taxonomy" id="10195"/>
    <lineage>
        <taxon>Eukaryota</taxon>
        <taxon>Metazoa</taxon>
        <taxon>Spiralia</taxon>
        <taxon>Gnathifera</taxon>
        <taxon>Rotifera</taxon>
        <taxon>Eurotatoria</taxon>
        <taxon>Monogononta</taxon>
        <taxon>Pseudotrocha</taxon>
        <taxon>Ploima</taxon>
        <taxon>Brachionidae</taxon>
        <taxon>Brachionus</taxon>
    </lineage>
</organism>
<reference evidence="1 2" key="1">
    <citation type="journal article" date="2018" name="Sci. Rep.">
        <title>Genomic signatures of local adaptation to the degree of environmental predictability in rotifers.</title>
        <authorList>
            <person name="Franch-Gras L."/>
            <person name="Hahn C."/>
            <person name="Garcia-Roger E.M."/>
            <person name="Carmona M.J."/>
            <person name="Serra M."/>
            <person name="Gomez A."/>
        </authorList>
    </citation>
    <scope>NUCLEOTIDE SEQUENCE [LARGE SCALE GENOMIC DNA]</scope>
    <source>
        <strain evidence="1">HYR1</strain>
    </source>
</reference>
<dbReference type="EMBL" id="REGN01011436">
    <property type="protein sequence ID" value="RMZ97395.1"/>
    <property type="molecule type" value="Genomic_DNA"/>
</dbReference>
<keyword evidence="2" id="KW-1185">Reference proteome</keyword>
<dbReference type="AlphaFoldDB" id="A0A3M7PE67"/>
<evidence type="ECO:0000313" key="2">
    <source>
        <dbReference type="Proteomes" id="UP000276133"/>
    </source>
</evidence>
<proteinExistence type="predicted"/>
<comment type="caution">
    <text evidence="1">The sequence shown here is derived from an EMBL/GenBank/DDBJ whole genome shotgun (WGS) entry which is preliminary data.</text>
</comment>
<accession>A0A3M7PE67</accession>
<evidence type="ECO:0000313" key="1">
    <source>
        <dbReference type="EMBL" id="RMZ97395.1"/>
    </source>
</evidence>
<sequence length="64" mass="7029">MTLFNGALANKTFNLSSVKLRSLKFKIAISCSIAAAKAVINEVFPHPGGPYNKYPLRDSIVQNY</sequence>
<gene>
    <name evidence="1" type="ORF">BpHYR1_053635</name>
</gene>
<protein>
    <submittedName>
        <fullName evidence="1">Uncharacterized protein</fullName>
    </submittedName>
</protein>
<dbReference type="Proteomes" id="UP000276133">
    <property type="component" value="Unassembled WGS sequence"/>
</dbReference>
<name>A0A3M7PE67_BRAPC</name>